<evidence type="ECO:0000256" key="6">
    <source>
        <dbReference type="SAM" id="MobiDB-lite"/>
    </source>
</evidence>
<feature type="transmembrane region" description="Helical" evidence="7">
    <location>
        <begin position="225"/>
        <end position="250"/>
    </location>
</feature>
<gene>
    <name evidence="9" type="ORF">D3877_15825</name>
</gene>
<sequence length="363" mass="37487">MIGLGPSLAIAAAVLFGLSTPLAKLLVADLSPWMLAGTLYLGSGLGLGAFRLGRGLTRPGKRGERNLRGAEWGWLLAAVAAGGIAGPVLLMIGLTSTAASTASLLLTLEGVLTALLAWFVFQEGFDRRLVAGMAAIVAGAVALSWPGDGAAPSLATLSLGGLFAGWGPPAIIGACLMWALDNNLTRKVALADPVDVAMIKGLAAGSVNVALALALGDSLPGPALMAATMAVGLLGYGVSLALFVLALRWIGAARTGAYFSTAPFVGALAALALFREPVTIPLLIAAALMGLGVWLHLTESHAHEHDHSDLDHDHPHVHDAHHQHEHDGPLPAAAEAAHSHPHRHRPLRHSHPHFPDAHHSHTH</sequence>
<dbReference type="Proteomes" id="UP000283458">
    <property type="component" value="Unassembled WGS sequence"/>
</dbReference>
<dbReference type="EMBL" id="QYUL01000002">
    <property type="protein sequence ID" value="RJF81600.1"/>
    <property type="molecule type" value="Genomic_DNA"/>
</dbReference>
<reference evidence="9 10" key="1">
    <citation type="submission" date="2018-09" db="EMBL/GenBank/DDBJ databases">
        <authorList>
            <person name="Zhu H."/>
        </authorList>
    </citation>
    <scope>NUCLEOTIDE SEQUENCE [LARGE SCALE GENOMIC DNA]</scope>
    <source>
        <strain evidence="9 10">K2W22B-5</strain>
    </source>
</reference>
<feature type="transmembrane region" description="Helical" evidence="7">
    <location>
        <begin position="98"/>
        <end position="121"/>
    </location>
</feature>
<feature type="transmembrane region" description="Helical" evidence="7">
    <location>
        <begin position="128"/>
        <end position="145"/>
    </location>
</feature>
<feature type="compositionally biased region" description="Basic and acidic residues" evidence="6">
    <location>
        <begin position="353"/>
        <end position="363"/>
    </location>
</feature>
<dbReference type="Pfam" id="PF00892">
    <property type="entry name" value="EamA"/>
    <property type="match status" value="2"/>
</dbReference>
<keyword evidence="4 7" id="KW-1133">Transmembrane helix</keyword>
<feature type="transmembrane region" description="Helical" evidence="7">
    <location>
        <begin position="157"/>
        <end position="180"/>
    </location>
</feature>
<feature type="domain" description="EamA" evidence="8">
    <location>
        <begin position="5"/>
        <end position="144"/>
    </location>
</feature>
<organism evidence="9 10">
    <name type="scientific">Azospirillum cavernae</name>
    <dbReference type="NCBI Taxonomy" id="2320860"/>
    <lineage>
        <taxon>Bacteria</taxon>
        <taxon>Pseudomonadati</taxon>
        <taxon>Pseudomonadota</taxon>
        <taxon>Alphaproteobacteria</taxon>
        <taxon>Rhodospirillales</taxon>
        <taxon>Azospirillaceae</taxon>
        <taxon>Azospirillum</taxon>
    </lineage>
</organism>
<evidence type="ECO:0000256" key="2">
    <source>
        <dbReference type="ARBA" id="ARBA00022475"/>
    </source>
</evidence>
<protein>
    <submittedName>
        <fullName evidence="9">DMT family transporter</fullName>
    </submittedName>
</protein>
<dbReference type="OrthoDB" id="9794287at2"/>
<feature type="transmembrane region" description="Helical" evidence="7">
    <location>
        <begin position="257"/>
        <end position="274"/>
    </location>
</feature>
<feature type="transmembrane region" description="Helical" evidence="7">
    <location>
        <begin position="33"/>
        <end position="52"/>
    </location>
</feature>
<dbReference type="AlphaFoldDB" id="A0A418VWT9"/>
<evidence type="ECO:0000256" key="3">
    <source>
        <dbReference type="ARBA" id="ARBA00022692"/>
    </source>
</evidence>
<dbReference type="InterPro" id="IPR000620">
    <property type="entry name" value="EamA_dom"/>
</dbReference>
<evidence type="ECO:0000313" key="9">
    <source>
        <dbReference type="EMBL" id="RJF81600.1"/>
    </source>
</evidence>
<comment type="caution">
    <text evidence="9">The sequence shown here is derived from an EMBL/GenBank/DDBJ whole genome shotgun (WGS) entry which is preliminary data.</text>
</comment>
<evidence type="ECO:0000313" key="10">
    <source>
        <dbReference type="Proteomes" id="UP000283458"/>
    </source>
</evidence>
<accession>A0A418VWT9</accession>
<feature type="domain" description="EamA" evidence="8">
    <location>
        <begin position="167"/>
        <end position="296"/>
    </location>
</feature>
<evidence type="ECO:0000259" key="8">
    <source>
        <dbReference type="Pfam" id="PF00892"/>
    </source>
</evidence>
<feature type="transmembrane region" description="Helical" evidence="7">
    <location>
        <begin position="280"/>
        <end position="297"/>
    </location>
</feature>
<dbReference type="PANTHER" id="PTHR42920">
    <property type="entry name" value="OS03G0707200 PROTEIN-RELATED"/>
    <property type="match status" value="1"/>
</dbReference>
<feature type="transmembrane region" description="Helical" evidence="7">
    <location>
        <begin position="201"/>
        <end position="219"/>
    </location>
</feature>
<feature type="transmembrane region" description="Helical" evidence="7">
    <location>
        <begin position="72"/>
        <end position="92"/>
    </location>
</feature>
<name>A0A418VWT9_9PROT</name>
<dbReference type="PANTHER" id="PTHR42920:SF11">
    <property type="entry name" value="INNER MEMBRANE PROTEIN YTFF"/>
    <property type="match status" value="1"/>
</dbReference>
<keyword evidence="2" id="KW-1003">Cell membrane</keyword>
<keyword evidence="10" id="KW-1185">Reference proteome</keyword>
<comment type="subcellular location">
    <subcellularLocation>
        <location evidence="1">Cell membrane</location>
        <topology evidence="1">Multi-pass membrane protein</topology>
    </subcellularLocation>
</comment>
<feature type="region of interest" description="Disordered" evidence="6">
    <location>
        <begin position="305"/>
        <end position="363"/>
    </location>
</feature>
<evidence type="ECO:0000256" key="5">
    <source>
        <dbReference type="ARBA" id="ARBA00023136"/>
    </source>
</evidence>
<evidence type="ECO:0000256" key="7">
    <source>
        <dbReference type="SAM" id="Phobius"/>
    </source>
</evidence>
<dbReference type="InterPro" id="IPR037185">
    <property type="entry name" value="EmrE-like"/>
</dbReference>
<dbReference type="InterPro" id="IPR051258">
    <property type="entry name" value="Diverse_Substrate_Transporter"/>
</dbReference>
<keyword evidence="5 7" id="KW-0472">Membrane</keyword>
<keyword evidence="3 7" id="KW-0812">Transmembrane</keyword>
<feature type="compositionally biased region" description="Basic residues" evidence="6">
    <location>
        <begin position="339"/>
        <end position="352"/>
    </location>
</feature>
<dbReference type="GO" id="GO:0005886">
    <property type="term" value="C:plasma membrane"/>
    <property type="evidence" value="ECO:0007669"/>
    <property type="project" value="UniProtKB-SubCell"/>
</dbReference>
<proteinExistence type="predicted"/>
<evidence type="ECO:0000256" key="1">
    <source>
        <dbReference type="ARBA" id="ARBA00004651"/>
    </source>
</evidence>
<evidence type="ECO:0000256" key="4">
    <source>
        <dbReference type="ARBA" id="ARBA00022989"/>
    </source>
</evidence>
<dbReference type="RefSeq" id="WP_119831694.1">
    <property type="nucleotide sequence ID" value="NZ_QYUL01000002.1"/>
</dbReference>
<dbReference type="Gene3D" id="1.10.3730.20">
    <property type="match status" value="1"/>
</dbReference>
<dbReference type="SUPFAM" id="SSF103481">
    <property type="entry name" value="Multidrug resistance efflux transporter EmrE"/>
    <property type="match status" value="2"/>
</dbReference>
<feature type="compositionally biased region" description="Basic and acidic residues" evidence="6">
    <location>
        <begin position="305"/>
        <end position="328"/>
    </location>
</feature>